<dbReference type="InterPro" id="IPR050261">
    <property type="entry name" value="FrsA_esterase"/>
</dbReference>
<sequence length="385" mass="44274">MKRIFLVFFVFVYLSSFALASENDGANWYDNLFFKSSEYNFQLIRTMGYAYSGGADIGECISTVRRIKDGDGNSWFDEWMKTANGVYEFALSSEKEGHLTSAKEAFLRASNYYRTAGFFLHSKEDRDRSMISWRKSKESFVRALRYMPNIAPITIPYEKTTLPGYFVKGETHLEKPPLLIIHTGFDGTGEELYFEIAYFAVERGYNCLIFEGPGQGAVIRLQNIPFRYDWEKVVTPVVDYAVTRNDVDSNEIALIGISMGGYLAPRAVAFEHRIKACIADGGIFDFSENRYKSIPEELIELLETDKVKFNEYIGEVMEKDVTARWFFNNGMMVFDVHTPADVMLTIRKYTLKDVVQYIKADMLIIDSESDYTLKGQARKLYDNLK</sequence>
<protein>
    <recommendedName>
        <fullName evidence="2">AB hydrolase-1 domain-containing protein</fullName>
    </recommendedName>
</protein>
<evidence type="ECO:0000313" key="3">
    <source>
        <dbReference type="EMBL" id="GAF84446.1"/>
    </source>
</evidence>
<dbReference type="Gene3D" id="1.20.1440.110">
    <property type="entry name" value="acylaminoacyl peptidase"/>
    <property type="match status" value="1"/>
</dbReference>
<evidence type="ECO:0000256" key="1">
    <source>
        <dbReference type="ARBA" id="ARBA00038115"/>
    </source>
</evidence>
<comment type="similarity">
    <text evidence="1">Belongs to the AB hydrolase superfamily. FUS2 hydrolase family.</text>
</comment>
<reference evidence="3" key="1">
    <citation type="journal article" date="2014" name="Front. Microbiol.">
        <title>High frequency of phylogenetically diverse reductive dehalogenase-homologous genes in deep subseafloor sedimentary metagenomes.</title>
        <authorList>
            <person name="Kawai M."/>
            <person name="Futagami T."/>
            <person name="Toyoda A."/>
            <person name="Takaki Y."/>
            <person name="Nishi S."/>
            <person name="Hori S."/>
            <person name="Arai W."/>
            <person name="Tsubouchi T."/>
            <person name="Morono Y."/>
            <person name="Uchiyama I."/>
            <person name="Ito T."/>
            <person name="Fujiyama A."/>
            <person name="Inagaki F."/>
            <person name="Takami H."/>
        </authorList>
    </citation>
    <scope>NUCLEOTIDE SEQUENCE</scope>
    <source>
        <strain evidence="3">Expedition CK06-06</strain>
    </source>
</reference>
<evidence type="ECO:0000259" key="2">
    <source>
        <dbReference type="Pfam" id="PF00561"/>
    </source>
</evidence>
<dbReference type="Gene3D" id="3.40.50.1820">
    <property type="entry name" value="alpha/beta hydrolase"/>
    <property type="match status" value="1"/>
</dbReference>
<name>X0TAX4_9ZZZZ</name>
<accession>X0TAX4</accession>
<dbReference type="SUPFAM" id="SSF53474">
    <property type="entry name" value="alpha/beta-Hydrolases"/>
    <property type="match status" value="1"/>
</dbReference>
<dbReference type="AlphaFoldDB" id="X0TAX4"/>
<dbReference type="Pfam" id="PF00561">
    <property type="entry name" value="Abhydrolase_1"/>
    <property type="match status" value="1"/>
</dbReference>
<gene>
    <name evidence="3" type="ORF">S01H1_04454</name>
</gene>
<dbReference type="InterPro" id="IPR029058">
    <property type="entry name" value="AB_hydrolase_fold"/>
</dbReference>
<feature type="domain" description="AB hydrolase-1" evidence="2">
    <location>
        <begin position="176"/>
        <end position="282"/>
    </location>
</feature>
<dbReference type="PANTHER" id="PTHR22946">
    <property type="entry name" value="DIENELACTONE HYDROLASE DOMAIN-CONTAINING PROTEIN-RELATED"/>
    <property type="match status" value="1"/>
</dbReference>
<dbReference type="PANTHER" id="PTHR22946:SF12">
    <property type="entry name" value="CONIDIAL PIGMENT BIOSYNTHESIS PROTEIN AYG1 (AFU_ORTHOLOGUE AFUA_2G17550)"/>
    <property type="match status" value="1"/>
</dbReference>
<proteinExistence type="inferred from homology"/>
<dbReference type="InterPro" id="IPR000073">
    <property type="entry name" value="AB_hydrolase_1"/>
</dbReference>
<organism evidence="3">
    <name type="scientific">marine sediment metagenome</name>
    <dbReference type="NCBI Taxonomy" id="412755"/>
    <lineage>
        <taxon>unclassified sequences</taxon>
        <taxon>metagenomes</taxon>
        <taxon>ecological metagenomes</taxon>
    </lineage>
</organism>
<comment type="caution">
    <text evidence="3">The sequence shown here is derived from an EMBL/GenBank/DDBJ whole genome shotgun (WGS) entry which is preliminary data.</text>
</comment>
<feature type="non-terminal residue" evidence="3">
    <location>
        <position position="385"/>
    </location>
</feature>
<dbReference type="EMBL" id="BARS01002350">
    <property type="protein sequence ID" value="GAF84446.1"/>
    <property type="molecule type" value="Genomic_DNA"/>
</dbReference>